<dbReference type="Pfam" id="PF12835">
    <property type="entry name" value="Integrase_1"/>
    <property type="match status" value="1"/>
</dbReference>
<evidence type="ECO:0000256" key="1">
    <source>
        <dbReference type="ARBA" id="ARBA00023125"/>
    </source>
</evidence>
<dbReference type="InterPro" id="IPR011010">
    <property type="entry name" value="DNA_brk_join_enz"/>
</dbReference>
<dbReference type="RefSeq" id="WP_380690568.1">
    <property type="nucleotide sequence ID" value="NZ_JBHRSS010000006.1"/>
</dbReference>
<feature type="domain" description="Integrase catalytic" evidence="3">
    <location>
        <begin position="135"/>
        <end position="254"/>
    </location>
</feature>
<dbReference type="Gene3D" id="1.10.150.130">
    <property type="match status" value="1"/>
</dbReference>
<protein>
    <submittedName>
        <fullName evidence="4">Integrase domain-containing protein</fullName>
    </submittedName>
</protein>
<keyword evidence="2" id="KW-0233">DNA recombination</keyword>
<reference evidence="5" key="1">
    <citation type="journal article" date="2019" name="Int. J. Syst. Evol. Microbiol.">
        <title>The Global Catalogue of Microorganisms (GCM) 10K type strain sequencing project: providing services to taxonomists for standard genome sequencing and annotation.</title>
        <authorList>
            <consortium name="The Broad Institute Genomics Platform"/>
            <consortium name="The Broad Institute Genome Sequencing Center for Infectious Disease"/>
            <person name="Wu L."/>
            <person name="Ma J."/>
        </authorList>
    </citation>
    <scope>NUCLEOTIDE SEQUENCE [LARGE SCALE GENOMIC DNA]</scope>
    <source>
        <strain evidence="5">KCTC 52640</strain>
    </source>
</reference>
<comment type="caution">
    <text evidence="4">The sequence shown here is derived from an EMBL/GenBank/DDBJ whole genome shotgun (WGS) entry which is preliminary data.</text>
</comment>
<evidence type="ECO:0000313" key="4">
    <source>
        <dbReference type="EMBL" id="MFC3105010.1"/>
    </source>
</evidence>
<evidence type="ECO:0000313" key="5">
    <source>
        <dbReference type="Proteomes" id="UP001595462"/>
    </source>
</evidence>
<evidence type="ECO:0000259" key="3">
    <source>
        <dbReference type="Pfam" id="PF12835"/>
    </source>
</evidence>
<name>A0ABV7ETA0_9GAMM</name>
<proteinExistence type="predicted"/>
<dbReference type="SUPFAM" id="SSF56349">
    <property type="entry name" value="DNA breaking-rejoining enzymes"/>
    <property type="match status" value="1"/>
</dbReference>
<dbReference type="InterPro" id="IPR010998">
    <property type="entry name" value="Integrase_recombinase_N"/>
</dbReference>
<dbReference type="EMBL" id="JBHRSS010000006">
    <property type="protein sequence ID" value="MFC3105010.1"/>
    <property type="molecule type" value="Genomic_DNA"/>
</dbReference>
<accession>A0ABV7ETA0</accession>
<organism evidence="4 5">
    <name type="scientific">Salinisphaera aquimarina</name>
    <dbReference type="NCBI Taxonomy" id="2094031"/>
    <lineage>
        <taxon>Bacteria</taxon>
        <taxon>Pseudomonadati</taxon>
        <taxon>Pseudomonadota</taxon>
        <taxon>Gammaproteobacteria</taxon>
        <taxon>Salinisphaerales</taxon>
        <taxon>Salinisphaeraceae</taxon>
        <taxon>Salinisphaera</taxon>
    </lineage>
</organism>
<dbReference type="InterPro" id="IPR013762">
    <property type="entry name" value="Integrase-like_cat_sf"/>
</dbReference>
<evidence type="ECO:0000256" key="2">
    <source>
        <dbReference type="ARBA" id="ARBA00023172"/>
    </source>
</evidence>
<gene>
    <name evidence="4" type="ORF">ACFOSU_14100</name>
</gene>
<dbReference type="Proteomes" id="UP001595462">
    <property type="component" value="Unassembled WGS sequence"/>
</dbReference>
<sequence length="305" mass="34287">MSRRNFGYGRRLDYAGRQALRQHFGGGHHGSQATQGERWNRISRWLRDHDIRDMRYVEPQHIQRFADERLDDGLDPNTVRGEISAANVVMSHATRGVWKPLSPTAIVGPRDGVRRVAPMSVDRERDRAARAGLGHTPRAAAVWALARETGMRSEEATKADLDRLTREAGRYNAINIQEGTKGNRRAPRWVPLTDRAREALEIARATRPEGSPNLLRADETYKSWRNGELRTGRESLHPAGIRGYHDGRTAYACDRYRTLTGHDAPALAGTRTADRAADREARRVIAYELGHNRMEVAAAYVGSAK</sequence>
<dbReference type="Gene3D" id="1.10.443.10">
    <property type="entry name" value="Intergrase catalytic core"/>
    <property type="match status" value="1"/>
</dbReference>
<keyword evidence="5" id="KW-1185">Reference proteome</keyword>
<keyword evidence="1" id="KW-0238">DNA-binding</keyword>
<dbReference type="InterPro" id="IPR024456">
    <property type="entry name" value="Integrase_catalytic_putative"/>
</dbReference>